<dbReference type="PANTHER" id="PTHR27005">
    <property type="entry name" value="WALL-ASSOCIATED RECEPTOR KINASE-LIKE 21"/>
    <property type="match status" value="1"/>
</dbReference>
<keyword evidence="1" id="KW-0547">Nucleotide-binding</keyword>
<feature type="domain" description="Protein kinase" evidence="5">
    <location>
        <begin position="54"/>
        <end position="347"/>
    </location>
</feature>
<evidence type="ECO:0000313" key="7">
    <source>
        <dbReference type="Proteomes" id="UP001187192"/>
    </source>
</evidence>
<dbReference type="InterPro" id="IPR008271">
    <property type="entry name" value="Ser/Thr_kinase_AS"/>
</dbReference>
<comment type="catalytic activity">
    <reaction evidence="3">
        <text>L-seryl-[protein] + ATP = O-phospho-L-seryl-[protein] + ADP + H(+)</text>
        <dbReference type="Rhea" id="RHEA:17989"/>
        <dbReference type="Rhea" id="RHEA-COMP:9863"/>
        <dbReference type="Rhea" id="RHEA-COMP:11604"/>
        <dbReference type="ChEBI" id="CHEBI:15378"/>
        <dbReference type="ChEBI" id="CHEBI:29999"/>
        <dbReference type="ChEBI" id="CHEBI:30616"/>
        <dbReference type="ChEBI" id="CHEBI:83421"/>
        <dbReference type="ChEBI" id="CHEBI:456216"/>
    </reaction>
</comment>
<evidence type="ECO:0000256" key="3">
    <source>
        <dbReference type="ARBA" id="ARBA00047558"/>
    </source>
</evidence>
<evidence type="ECO:0000256" key="1">
    <source>
        <dbReference type="ARBA" id="ARBA00022741"/>
    </source>
</evidence>
<dbReference type="PANTHER" id="PTHR27005:SF308">
    <property type="entry name" value="NON-FUNCTIONAL PSEUDOKINASE ZRK2-RELATED"/>
    <property type="match status" value="1"/>
</dbReference>
<name>A0AA88E522_FICCA</name>
<organism evidence="6 7">
    <name type="scientific">Ficus carica</name>
    <name type="common">Common fig</name>
    <dbReference type="NCBI Taxonomy" id="3494"/>
    <lineage>
        <taxon>Eukaryota</taxon>
        <taxon>Viridiplantae</taxon>
        <taxon>Streptophyta</taxon>
        <taxon>Embryophyta</taxon>
        <taxon>Tracheophyta</taxon>
        <taxon>Spermatophyta</taxon>
        <taxon>Magnoliopsida</taxon>
        <taxon>eudicotyledons</taxon>
        <taxon>Gunneridae</taxon>
        <taxon>Pentapetalae</taxon>
        <taxon>rosids</taxon>
        <taxon>fabids</taxon>
        <taxon>Rosales</taxon>
        <taxon>Moraceae</taxon>
        <taxon>Ficeae</taxon>
        <taxon>Ficus</taxon>
    </lineage>
</organism>
<evidence type="ECO:0000256" key="4">
    <source>
        <dbReference type="ARBA" id="ARBA00047951"/>
    </source>
</evidence>
<comment type="catalytic activity">
    <reaction evidence="4">
        <text>L-threonyl-[protein] + ATP = O-phospho-L-threonyl-[protein] + ADP + H(+)</text>
        <dbReference type="Rhea" id="RHEA:46608"/>
        <dbReference type="Rhea" id="RHEA-COMP:11060"/>
        <dbReference type="Rhea" id="RHEA-COMP:11605"/>
        <dbReference type="ChEBI" id="CHEBI:15378"/>
        <dbReference type="ChEBI" id="CHEBI:30013"/>
        <dbReference type="ChEBI" id="CHEBI:30616"/>
        <dbReference type="ChEBI" id="CHEBI:61977"/>
        <dbReference type="ChEBI" id="CHEBI:456216"/>
    </reaction>
</comment>
<dbReference type="Pfam" id="PF00069">
    <property type="entry name" value="Pkinase"/>
    <property type="match status" value="1"/>
</dbReference>
<dbReference type="PROSITE" id="PS50011">
    <property type="entry name" value="PROTEIN_KINASE_DOM"/>
    <property type="match status" value="1"/>
</dbReference>
<dbReference type="Gene3D" id="1.10.510.10">
    <property type="entry name" value="Transferase(Phosphotransferase) domain 1"/>
    <property type="match status" value="1"/>
</dbReference>
<dbReference type="SMART" id="SM00220">
    <property type="entry name" value="S_TKc"/>
    <property type="match status" value="1"/>
</dbReference>
<proteinExistence type="predicted"/>
<protein>
    <recommendedName>
        <fullName evidence="5">Protein kinase domain-containing protein</fullName>
    </recommendedName>
</protein>
<sequence length="358" mass="41046">MYPKQVLFCKIKFSMKNFFLRSSGPADENNQKQRNFLENGGTLLKELVSSCKGRCRCNPIRSFSAEEVEEATSYYKTCCHDDPICNWYKGTSEDRPVLIKKYKSNYEIEAYRDIVISSQMSSHKNVLKLLGCCIEFPYPALIYECAENGPLNRTGGIASNGLSLSWKMRLKVAKDIASAITYLHTSFRRPIIHRDIKPLNIFMDKEYVPKLCNFSLSIMIPEGETRVEDIVHGTFGFLDPDYVQTSFVTEHTDVYSFGILLLVFLTGQSALDYNRREQDQHICNYITELIEKDGRNEIVDPKILEGDIGEEQQLQLQAFLDLALKCIQVKSEDRPLMIDVARELVRIEKSIHCSSRLA</sequence>
<dbReference type="EMBL" id="BTGU01000580">
    <property type="protein sequence ID" value="GMN68262.1"/>
    <property type="molecule type" value="Genomic_DNA"/>
</dbReference>
<evidence type="ECO:0000259" key="5">
    <source>
        <dbReference type="PROSITE" id="PS50011"/>
    </source>
</evidence>
<evidence type="ECO:0000256" key="2">
    <source>
        <dbReference type="ARBA" id="ARBA00022840"/>
    </source>
</evidence>
<comment type="caution">
    <text evidence="6">The sequence shown here is derived from an EMBL/GenBank/DDBJ whole genome shotgun (WGS) entry which is preliminary data.</text>
</comment>
<dbReference type="InterPro" id="IPR045274">
    <property type="entry name" value="WAK-like"/>
</dbReference>
<dbReference type="SUPFAM" id="SSF56112">
    <property type="entry name" value="Protein kinase-like (PK-like)"/>
    <property type="match status" value="1"/>
</dbReference>
<dbReference type="InterPro" id="IPR000719">
    <property type="entry name" value="Prot_kinase_dom"/>
</dbReference>
<dbReference type="GO" id="GO:0005886">
    <property type="term" value="C:plasma membrane"/>
    <property type="evidence" value="ECO:0007669"/>
    <property type="project" value="TreeGrafter"/>
</dbReference>
<dbReference type="PROSITE" id="PS00108">
    <property type="entry name" value="PROTEIN_KINASE_ST"/>
    <property type="match status" value="1"/>
</dbReference>
<dbReference type="GO" id="GO:0007166">
    <property type="term" value="P:cell surface receptor signaling pathway"/>
    <property type="evidence" value="ECO:0007669"/>
    <property type="project" value="InterPro"/>
</dbReference>
<dbReference type="InterPro" id="IPR011009">
    <property type="entry name" value="Kinase-like_dom_sf"/>
</dbReference>
<dbReference type="GO" id="GO:0005524">
    <property type="term" value="F:ATP binding"/>
    <property type="evidence" value="ECO:0007669"/>
    <property type="project" value="UniProtKB-KW"/>
</dbReference>
<dbReference type="AlphaFoldDB" id="A0AA88E522"/>
<dbReference type="Gene3D" id="3.30.200.20">
    <property type="entry name" value="Phosphorylase Kinase, domain 1"/>
    <property type="match status" value="1"/>
</dbReference>
<evidence type="ECO:0000313" key="6">
    <source>
        <dbReference type="EMBL" id="GMN68262.1"/>
    </source>
</evidence>
<keyword evidence="7" id="KW-1185">Reference proteome</keyword>
<reference evidence="6" key="1">
    <citation type="submission" date="2023-07" db="EMBL/GenBank/DDBJ databases">
        <title>draft genome sequence of fig (Ficus carica).</title>
        <authorList>
            <person name="Takahashi T."/>
            <person name="Nishimura K."/>
        </authorList>
    </citation>
    <scope>NUCLEOTIDE SEQUENCE</scope>
</reference>
<dbReference type="Proteomes" id="UP001187192">
    <property type="component" value="Unassembled WGS sequence"/>
</dbReference>
<gene>
    <name evidence="6" type="ORF">TIFTF001_037317</name>
</gene>
<keyword evidence="2" id="KW-0067">ATP-binding</keyword>
<accession>A0AA88E522</accession>
<dbReference type="GO" id="GO:0004674">
    <property type="term" value="F:protein serine/threonine kinase activity"/>
    <property type="evidence" value="ECO:0007669"/>
    <property type="project" value="TreeGrafter"/>
</dbReference>